<dbReference type="AlphaFoldDB" id="A0A2A5CDA9"/>
<evidence type="ECO:0000313" key="3">
    <source>
        <dbReference type="Proteomes" id="UP000228987"/>
    </source>
</evidence>
<dbReference type="SUPFAM" id="SSF56436">
    <property type="entry name" value="C-type lectin-like"/>
    <property type="match status" value="1"/>
</dbReference>
<comment type="caution">
    <text evidence="2">The sequence shown here is derived from an EMBL/GenBank/DDBJ whole genome shotgun (WGS) entry which is preliminary data.</text>
</comment>
<feature type="chain" id="PRO_5012404686" description="Lectin" evidence="1">
    <location>
        <begin position="25"/>
        <end position="235"/>
    </location>
</feature>
<dbReference type="EMBL" id="NVWI01000004">
    <property type="protein sequence ID" value="PCJ41733.1"/>
    <property type="molecule type" value="Genomic_DNA"/>
</dbReference>
<gene>
    <name evidence="2" type="ORF">COA71_06895</name>
</gene>
<protein>
    <recommendedName>
        <fullName evidence="4">Lectin</fullName>
    </recommendedName>
</protein>
<evidence type="ECO:0008006" key="4">
    <source>
        <dbReference type="Google" id="ProtNLM"/>
    </source>
</evidence>
<evidence type="ECO:0000313" key="2">
    <source>
        <dbReference type="EMBL" id="PCJ41733.1"/>
    </source>
</evidence>
<dbReference type="Proteomes" id="UP000228987">
    <property type="component" value="Unassembled WGS sequence"/>
</dbReference>
<proteinExistence type="predicted"/>
<keyword evidence="1" id="KW-0732">Signal</keyword>
<evidence type="ECO:0000256" key="1">
    <source>
        <dbReference type="SAM" id="SignalP"/>
    </source>
</evidence>
<dbReference type="InterPro" id="IPR016187">
    <property type="entry name" value="CTDL_fold"/>
</dbReference>
<reference evidence="3" key="1">
    <citation type="submission" date="2017-08" db="EMBL/GenBank/DDBJ databases">
        <title>A dynamic microbial community with high functional redundancy inhabits the cold, oxic subseafloor aquifer.</title>
        <authorList>
            <person name="Tully B.J."/>
            <person name="Wheat C.G."/>
            <person name="Glazer B.T."/>
            <person name="Huber J.A."/>
        </authorList>
    </citation>
    <scope>NUCLEOTIDE SEQUENCE [LARGE SCALE GENOMIC DNA]</scope>
</reference>
<organism evidence="2 3">
    <name type="scientific">SAR86 cluster bacterium</name>
    <dbReference type="NCBI Taxonomy" id="2030880"/>
    <lineage>
        <taxon>Bacteria</taxon>
        <taxon>Pseudomonadati</taxon>
        <taxon>Pseudomonadota</taxon>
        <taxon>Gammaproteobacteria</taxon>
        <taxon>SAR86 cluster</taxon>
    </lineage>
</organism>
<accession>A0A2A5CDA9</accession>
<name>A0A2A5CDA9_9GAMM</name>
<dbReference type="Gene3D" id="3.10.100.10">
    <property type="entry name" value="Mannose-Binding Protein A, subunit A"/>
    <property type="match status" value="1"/>
</dbReference>
<feature type="signal peptide" evidence="1">
    <location>
        <begin position="1"/>
        <end position="24"/>
    </location>
</feature>
<dbReference type="InterPro" id="IPR016186">
    <property type="entry name" value="C-type_lectin-like/link_sf"/>
</dbReference>
<sequence length="235" mass="24529">MKSSQIKLTLITAITLLASSTTFSQVRGMSAEQDMNFFVTSAGSGHGGNLGGLAGADARCQALAAVAGAGDQTWHAYLSTQGSNAVNARDRIGSGPWFNAKGTMIARNLEELHQEETNHLSVENALDEHGAPVPYVGVDNNGVPLPIELQITPNVEHDALTGSDVNGMAFPAGEDQTCGNWTSNDEGSAMLGHIDRRTLGPGLSPWSVAHPSAGCSQQALINTGGTGRYYCFATD</sequence>